<feature type="domain" description="DUF7330" evidence="1">
    <location>
        <begin position="178"/>
        <end position="265"/>
    </location>
</feature>
<evidence type="ECO:0000313" key="2">
    <source>
        <dbReference type="EMBL" id="VAX36295.1"/>
    </source>
</evidence>
<dbReference type="Pfam" id="PF24016">
    <property type="entry name" value="DUF7330"/>
    <property type="match status" value="1"/>
</dbReference>
<name>A0A3B1DW30_9ZZZZ</name>
<sequence>MTRTQVLVVSLMVGVGAAGLCATGCGSVWQQARFEREIEVQFLLPPGSGVSVVATNGSITLAEAARDDVLVRAVVKAVSQERAEAVEIVGTANAGWLEVKAVWPEARKGNEGVSFVIDAPGGRMVRADTSNGAITITGFAGGAEADTSNGAVSIEGHEGPIVAETSNGKITVLGATERVEADTSNGTVRVELADEGSGPVLIDTSNGSVVLVVGPGFAGQIKTETSNGSIQVSDEAAGERVRLVTDEKKSKVVQVGEGETESVVDTSNGSVTITIHD</sequence>
<evidence type="ECO:0000259" key="1">
    <source>
        <dbReference type="Pfam" id="PF24016"/>
    </source>
</evidence>
<accession>A0A3B1DW30</accession>
<organism evidence="2">
    <name type="scientific">hydrothermal vent metagenome</name>
    <dbReference type="NCBI Taxonomy" id="652676"/>
    <lineage>
        <taxon>unclassified sequences</taxon>
        <taxon>metagenomes</taxon>
        <taxon>ecological metagenomes</taxon>
    </lineage>
</organism>
<proteinExistence type="predicted"/>
<protein>
    <recommendedName>
        <fullName evidence="1">DUF7330 domain-containing protein</fullName>
    </recommendedName>
</protein>
<reference evidence="2" key="1">
    <citation type="submission" date="2018-06" db="EMBL/GenBank/DDBJ databases">
        <authorList>
            <person name="Zhirakovskaya E."/>
        </authorList>
    </citation>
    <scope>NUCLEOTIDE SEQUENCE</scope>
</reference>
<dbReference type="InterPro" id="IPR055754">
    <property type="entry name" value="DUF7330"/>
</dbReference>
<dbReference type="AlphaFoldDB" id="A0A3B1DW30"/>
<gene>
    <name evidence="2" type="ORF">MNBD_PLANCTO03-550</name>
</gene>
<dbReference type="EMBL" id="UOGK01000050">
    <property type="protein sequence ID" value="VAX36295.1"/>
    <property type="molecule type" value="Genomic_DNA"/>
</dbReference>